<evidence type="ECO:0000313" key="2">
    <source>
        <dbReference type="Proteomes" id="UP001152622"/>
    </source>
</evidence>
<accession>A0A9Q1JBS5</accession>
<name>A0A9Q1JBS5_SYNKA</name>
<keyword evidence="2" id="KW-1185">Reference proteome</keyword>
<organism evidence="1 2">
    <name type="scientific">Synaphobranchus kaupii</name>
    <name type="common">Kaup's arrowtooth eel</name>
    <dbReference type="NCBI Taxonomy" id="118154"/>
    <lineage>
        <taxon>Eukaryota</taxon>
        <taxon>Metazoa</taxon>
        <taxon>Chordata</taxon>
        <taxon>Craniata</taxon>
        <taxon>Vertebrata</taxon>
        <taxon>Euteleostomi</taxon>
        <taxon>Actinopterygii</taxon>
        <taxon>Neopterygii</taxon>
        <taxon>Teleostei</taxon>
        <taxon>Anguilliformes</taxon>
        <taxon>Synaphobranchidae</taxon>
        <taxon>Synaphobranchus</taxon>
    </lineage>
</organism>
<gene>
    <name evidence="1" type="ORF">SKAU_G00006810</name>
</gene>
<evidence type="ECO:0000313" key="1">
    <source>
        <dbReference type="EMBL" id="KAJ8379903.1"/>
    </source>
</evidence>
<dbReference type="AlphaFoldDB" id="A0A9Q1JBS5"/>
<proteinExistence type="predicted"/>
<sequence>MPRVCFTETAAYVYACEEGGPRACAADRRASSTPPGAGADPARPTHLFPITAGTFRDCPAPQKAFIIPRASEEEIQLL</sequence>
<comment type="caution">
    <text evidence="1">The sequence shown here is derived from an EMBL/GenBank/DDBJ whole genome shotgun (WGS) entry which is preliminary data.</text>
</comment>
<dbReference type="EMBL" id="JAINUF010000001">
    <property type="protein sequence ID" value="KAJ8379903.1"/>
    <property type="molecule type" value="Genomic_DNA"/>
</dbReference>
<reference evidence="1" key="1">
    <citation type="journal article" date="2023" name="Science">
        <title>Genome structures resolve the early diversification of teleost fishes.</title>
        <authorList>
            <person name="Parey E."/>
            <person name="Louis A."/>
            <person name="Montfort J."/>
            <person name="Bouchez O."/>
            <person name="Roques C."/>
            <person name="Iampietro C."/>
            <person name="Lluch J."/>
            <person name="Castinel A."/>
            <person name="Donnadieu C."/>
            <person name="Desvignes T."/>
            <person name="Floi Bucao C."/>
            <person name="Jouanno E."/>
            <person name="Wen M."/>
            <person name="Mejri S."/>
            <person name="Dirks R."/>
            <person name="Jansen H."/>
            <person name="Henkel C."/>
            <person name="Chen W.J."/>
            <person name="Zahm M."/>
            <person name="Cabau C."/>
            <person name="Klopp C."/>
            <person name="Thompson A.W."/>
            <person name="Robinson-Rechavi M."/>
            <person name="Braasch I."/>
            <person name="Lecointre G."/>
            <person name="Bobe J."/>
            <person name="Postlethwait J.H."/>
            <person name="Berthelot C."/>
            <person name="Roest Crollius H."/>
            <person name="Guiguen Y."/>
        </authorList>
    </citation>
    <scope>NUCLEOTIDE SEQUENCE</scope>
    <source>
        <strain evidence="1">WJC10195</strain>
    </source>
</reference>
<dbReference type="Proteomes" id="UP001152622">
    <property type="component" value="Chromosome 1"/>
</dbReference>
<protein>
    <submittedName>
        <fullName evidence="1">Uncharacterized protein</fullName>
    </submittedName>
</protein>